<gene>
    <name evidence="1" type="ORF">B0H16DRAFT_1699937</name>
</gene>
<evidence type="ECO:0000313" key="1">
    <source>
        <dbReference type="EMBL" id="KAJ7720508.1"/>
    </source>
</evidence>
<proteinExistence type="predicted"/>
<keyword evidence="2" id="KW-1185">Reference proteome</keyword>
<evidence type="ECO:0000313" key="2">
    <source>
        <dbReference type="Proteomes" id="UP001215598"/>
    </source>
</evidence>
<dbReference type="AlphaFoldDB" id="A0AAD7HH60"/>
<comment type="caution">
    <text evidence="1">The sequence shown here is derived from an EMBL/GenBank/DDBJ whole genome shotgun (WGS) entry which is preliminary data.</text>
</comment>
<accession>A0AAD7HH60</accession>
<reference evidence="1" key="1">
    <citation type="submission" date="2023-03" db="EMBL/GenBank/DDBJ databases">
        <title>Massive genome expansion in bonnet fungi (Mycena s.s.) driven by repeated elements and novel gene families across ecological guilds.</title>
        <authorList>
            <consortium name="Lawrence Berkeley National Laboratory"/>
            <person name="Harder C.B."/>
            <person name="Miyauchi S."/>
            <person name="Viragh M."/>
            <person name="Kuo A."/>
            <person name="Thoen E."/>
            <person name="Andreopoulos B."/>
            <person name="Lu D."/>
            <person name="Skrede I."/>
            <person name="Drula E."/>
            <person name="Henrissat B."/>
            <person name="Morin E."/>
            <person name="Kohler A."/>
            <person name="Barry K."/>
            <person name="LaButti K."/>
            <person name="Morin E."/>
            <person name="Salamov A."/>
            <person name="Lipzen A."/>
            <person name="Mereny Z."/>
            <person name="Hegedus B."/>
            <person name="Baldrian P."/>
            <person name="Stursova M."/>
            <person name="Weitz H."/>
            <person name="Taylor A."/>
            <person name="Grigoriev I.V."/>
            <person name="Nagy L.G."/>
            <person name="Martin F."/>
            <person name="Kauserud H."/>
        </authorList>
    </citation>
    <scope>NUCLEOTIDE SEQUENCE</scope>
    <source>
        <strain evidence="1">CBHHK182m</strain>
    </source>
</reference>
<protein>
    <submittedName>
        <fullName evidence="1">Uncharacterized protein</fullName>
    </submittedName>
</protein>
<dbReference type="EMBL" id="JARKIB010000239">
    <property type="protein sequence ID" value="KAJ7720508.1"/>
    <property type="molecule type" value="Genomic_DNA"/>
</dbReference>
<sequence>MCLSGCLWAFEPQGGHSLWNGEDSVYRAQERQNELKLRHQTEVGGQGIGGQLLINCFLTAQRALLALGIPNLPTKKKYRAQESQNEHKLRFQTEVGGRGVGGQTEVGGRGVGGPFLVNVAQTALIPPGLIKQSTGKGHRPQTRQNDLKLRHQTEVAWGVGGPFFVNCAQKALISPGLIKLSTGKEHRPQTRQNDLKLQHQTEVTWEVGGPFFINVAQKALIPPGLIKLSTGKEHRPQTRQNDLKLQHQTEVAWEVGGLFFVNCAQKALISPRLIKLSTGKGHRPQTRQNNLKLRHQTEVAWEICVRRINTKLFHFLMRHRRWRRRDGVRGSQRCSGHFFDGGDVGDTAEHRCDGRQVTVMLLTTDDDNGDSDGGGDGERVSGMAVGHSIKLSPTYGMTRLPTGQARAEPKEVYLRGVKETEYKGEGNKVVEQ</sequence>
<dbReference type="Proteomes" id="UP001215598">
    <property type="component" value="Unassembled WGS sequence"/>
</dbReference>
<organism evidence="1 2">
    <name type="scientific">Mycena metata</name>
    <dbReference type="NCBI Taxonomy" id="1033252"/>
    <lineage>
        <taxon>Eukaryota</taxon>
        <taxon>Fungi</taxon>
        <taxon>Dikarya</taxon>
        <taxon>Basidiomycota</taxon>
        <taxon>Agaricomycotina</taxon>
        <taxon>Agaricomycetes</taxon>
        <taxon>Agaricomycetidae</taxon>
        <taxon>Agaricales</taxon>
        <taxon>Marasmiineae</taxon>
        <taxon>Mycenaceae</taxon>
        <taxon>Mycena</taxon>
    </lineage>
</organism>
<name>A0AAD7HH60_9AGAR</name>